<dbReference type="Pfam" id="PF01417">
    <property type="entry name" value="ENTH"/>
    <property type="match status" value="1"/>
</dbReference>
<dbReference type="EMBL" id="CAJNOJ010000082">
    <property type="protein sequence ID" value="CAF1063076.1"/>
    <property type="molecule type" value="Genomic_DNA"/>
</dbReference>
<dbReference type="GO" id="GO:0005886">
    <property type="term" value="C:plasma membrane"/>
    <property type="evidence" value="ECO:0007669"/>
    <property type="project" value="TreeGrafter"/>
</dbReference>
<feature type="region of interest" description="Disordered" evidence="1">
    <location>
        <begin position="432"/>
        <end position="452"/>
    </location>
</feature>
<dbReference type="InterPro" id="IPR008942">
    <property type="entry name" value="ENTH_VHS"/>
</dbReference>
<gene>
    <name evidence="3" type="ORF">EDS130_LOCUS18023</name>
</gene>
<accession>A0A814L9K6</accession>
<dbReference type="CDD" id="cd16989">
    <property type="entry name" value="ENTH_EpsinR"/>
    <property type="match status" value="1"/>
</dbReference>
<feature type="region of interest" description="Disordered" evidence="1">
    <location>
        <begin position="551"/>
        <end position="589"/>
    </location>
</feature>
<evidence type="ECO:0000313" key="3">
    <source>
        <dbReference type="EMBL" id="CAF1063076.1"/>
    </source>
</evidence>
<dbReference type="InterPro" id="IPR013809">
    <property type="entry name" value="ENTH"/>
</dbReference>
<dbReference type="OrthoDB" id="4033880at2759"/>
<feature type="domain" description="ENTH" evidence="2">
    <location>
        <begin position="28"/>
        <end position="161"/>
    </location>
</feature>
<dbReference type="PANTHER" id="PTHR12276:SF45">
    <property type="entry name" value="CLATHRIN INTERACTOR 1"/>
    <property type="match status" value="1"/>
</dbReference>
<dbReference type="AlphaFoldDB" id="A0A814L9K6"/>
<dbReference type="GO" id="GO:0006897">
    <property type="term" value="P:endocytosis"/>
    <property type="evidence" value="ECO:0007669"/>
    <property type="project" value="TreeGrafter"/>
</dbReference>
<evidence type="ECO:0000313" key="4">
    <source>
        <dbReference type="Proteomes" id="UP000663852"/>
    </source>
</evidence>
<feature type="region of interest" description="Disordered" evidence="1">
    <location>
        <begin position="305"/>
        <end position="329"/>
    </location>
</feature>
<organism evidence="3 4">
    <name type="scientific">Adineta ricciae</name>
    <name type="common">Rotifer</name>
    <dbReference type="NCBI Taxonomy" id="249248"/>
    <lineage>
        <taxon>Eukaryota</taxon>
        <taxon>Metazoa</taxon>
        <taxon>Spiralia</taxon>
        <taxon>Gnathifera</taxon>
        <taxon>Rotifera</taxon>
        <taxon>Eurotatoria</taxon>
        <taxon>Bdelloidea</taxon>
        <taxon>Adinetida</taxon>
        <taxon>Adinetidae</taxon>
        <taxon>Adineta</taxon>
    </lineage>
</organism>
<feature type="compositionally biased region" description="Low complexity" evidence="1">
    <location>
        <begin position="435"/>
        <end position="447"/>
    </location>
</feature>
<dbReference type="SMART" id="SM00273">
    <property type="entry name" value="ENTH"/>
    <property type="match status" value="1"/>
</dbReference>
<dbReference type="FunFam" id="1.25.40.90:FF:000006">
    <property type="entry name" value="Clathrin interactor 1"/>
    <property type="match status" value="1"/>
</dbReference>
<dbReference type="GO" id="GO:0030125">
    <property type="term" value="C:clathrin vesicle coat"/>
    <property type="evidence" value="ECO:0007669"/>
    <property type="project" value="TreeGrafter"/>
</dbReference>
<evidence type="ECO:0000256" key="1">
    <source>
        <dbReference type="SAM" id="MobiDB-lite"/>
    </source>
</evidence>
<dbReference type="GO" id="GO:0030276">
    <property type="term" value="F:clathrin binding"/>
    <property type="evidence" value="ECO:0007669"/>
    <property type="project" value="TreeGrafter"/>
</dbReference>
<dbReference type="SUPFAM" id="SSF48464">
    <property type="entry name" value="ENTH/VHS domain"/>
    <property type="match status" value="1"/>
</dbReference>
<feature type="compositionally biased region" description="Polar residues" evidence="1">
    <location>
        <begin position="557"/>
        <end position="578"/>
    </location>
</feature>
<dbReference type="Gene3D" id="1.25.40.90">
    <property type="match status" value="1"/>
</dbReference>
<dbReference type="PROSITE" id="PS50942">
    <property type="entry name" value="ENTH"/>
    <property type="match status" value="1"/>
</dbReference>
<feature type="region of interest" description="Disordered" evidence="1">
    <location>
        <begin position="241"/>
        <end position="274"/>
    </location>
</feature>
<comment type="caution">
    <text evidence="3">The sequence shown here is derived from an EMBL/GenBank/DDBJ whole genome shotgun (WGS) entry which is preliminary data.</text>
</comment>
<dbReference type="GO" id="GO:0005768">
    <property type="term" value="C:endosome"/>
    <property type="evidence" value="ECO:0007669"/>
    <property type="project" value="TreeGrafter"/>
</dbReference>
<dbReference type="GO" id="GO:0005543">
    <property type="term" value="F:phospholipid binding"/>
    <property type="evidence" value="ECO:0007669"/>
    <property type="project" value="TreeGrafter"/>
</dbReference>
<proteinExistence type="predicted"/>
<feature type="compositionally biased region" description="Low complexity" evidence="1">
    <location>
        <begin position="305"/>
        <end position="326"/>
    </location>
</feature>
<protein>
    <recommendedName>
        <fullName evidence="2">ENTH domain-containing protein</fullName>
    </recommendedName>
</protein>
<name>A0A814L9K6_ADIRI</name>
<evidence type="ECO:0000259" key="2">
    <source>
        <dbReference type="PROSITE" id="PS50942"/>
    </source>
</evidence>
<dbReference type="Proteomes" id="UP000663852">
    <property type="component" value="Unassembled WGS sequence"/>
</dbReference>
<sequence>MDLSKINLSSYMPAMPYKVRELFDKATNIVMNYTETEAKVVEATNDESWGPSGKLLQELSQLSYSYEHYTELMGMLWKRCFGQDKKLWRRTYKSLLVLTYLIRNGSDKVVTSAREHLYDLKSLESFSYHDEQGKDQGINVRHKVKEIVEFIQDDDRLRDERKKAKVNRDKYVGVGSDTSSSRYGDRWNDYEESSSGSNSTRKKDFVELDGRWRSTNPSIFEEGFNKAEDLANKMKEMVLDQRRPSHDYSPDISDDENRYSKKSNEYHDSTWNDTKPEYRSKTKKFSYEDENEALFLIESDFEVTKTSTTANKTQTTSSTRSSTNTTKKPQITAPVAAPQVPVVDLLGGDDDDGFAPYVQAPTSQSSRDDDFGQFQEATDIPTKQVIPPTATTEASFWTTNTNSTPSVPPSSMKFDPFDLFQQTTTSTDLLQPMSTTTTTTKPAFPTTNNSSSNDLDFFMTAPQTTQQTNTFFAPQQQSFVRPQMFPPQQPMMFPSTQQQFNRPNNNSFNAVFPASSPAVDQQQNLSASEKQNTWTSAHGKIDISLNNLIPHTRGDAQKSSLPLNQLTSPTSPTNSGFPSQMMMNNNNNNTHSMFPNSTLPTHGVEILSREALLTYLFFIYNY</sequence>
<dbReference type="PANTHER" id="PTHR12276">
    <property type="entry name" value="EPSIN/ENT-RELATED"/>
    <property type="match status" value="1"/>
</dbReference>
<reference evidence="3" key="1">
    <citation type="submission" date="2021-02" db="EMBL/GenBank/DDBJ databases">
        <authorList>
            <person name="Nowell W R."/>
        </authorList>
    </citation>
    <scope>NUCLEOTIDE SEQUENCE</scope>
</reference>
<feature type="region of interest" description="Disordered" evidence="1">
    <location>
        <begin position="173"/>
        <end position="202"/>
    </location>
</feature>